<comment type="pathway">
    <text evidence="1">Glycan metabolism; L-arabinan degradation.</text>
</comment>
<organism evidence="8 9">
    <name type="scientific">Aquimarina algiphila</name>
    <dbReference type="NCBI Taxonomy" id="2047982"/>
    <lineage>
        <taxon>Bacteria</taxon>
        <taxon>Pseudomonadati</taxon>
        <taxon>Bacteroidota</taxon>
        <taxon>Flavobacteriia</taxon>
        <taxon>Flavobacteriales</taxon>
        <taxon>Flavobacteriaceae</taxon>
        <taxon>Aquimarina</taxon>
    </lineage>
</organism>
<dbReference type="AlphaFoldDB" id="A0A554VNA4"/>
<evidence type="ECO:0000313" key="8">
    <source>
        <dbReference type="EMBL" id="TSE09843.1"/>
    </source>
</evidence>
<sequence>MNLNYKCIVYFLSLVLLIACSNQAEIKTPKVEETKTKENINDLGLDVSQEKLDRFGITDKDHLSAASKRALQWEYVENDWYRVFNAMKPLKGDLAHEEGVVRRDPSAMIKENGKYYVWYSKSVGKTDGFGGDIENDKVFPWDRCDIWFATSEDGWTWKEEGMAVPRGKKGAYDDRSVFTVEIMKHEDMYYLCYQTVKSPYNVRVKNQVGLAWSTSPNGPWTKSETPILSPADNGVWKGTEQNRFLVEKKGDFDSHKVHDPCIIPYKGKFYLYYKGEQMGEEILFGGRQIRHGVAIADNPKGPYIKSKYNPISNSGHEICVWPTKGGIASLITTDGPERNTIQWSPDGINFEIKGAVKGANMPHAIGLNRTLNAPDDNPTQIFDWGLSHVYNNWHEQSIMRFDSYRKTSHVAKGAKKPDGKKKETTQKDN</sequence>
<reference evidence="8 9" key="1">
    <citation type="submission" date="2019-07" db="EMBL/GenBank/DDBJ databases">
        <title>The draft genome sequence of Aquimarina algiphila M91.</title>
        <authorList>
            <person name="Meng X."/>
        </authorList>
    </citation>
    <scope>NUCLEOTIDE SEQUENCE [LARGE SCALE GENOMIC DNA]</scope>
    <source>
        <strain evidence="8 9">M91</strain>
    </source>
</reference>
<evidence type="ECO:0000256" key="2">
    <source>
        <dbReference type="ARBA" id="ARBA00009865"/>
    </source>
</evidence>
<dbReference type="InterPro" id="IPR023296">
    <property type="entry name" value="Glyco_hydro_beta-prop_sf"/>
</dbReference>
<proteinExistence type="inferred from homology"/>
<dbReference type="SUPFAM" id="SSF75005">
    <property type="entry name" value="Arabinanase/levansucrase/invertase"/>
    <property type="match status" value="1"/>
</dbReference>
<evidence type="ECO:0000256" key="1">
    <source>
        <dbReference type="ARBA" id="ARBA00004834"/>
    </source>
</evidence>
<dbReference type="RefSeq" id="WP_143916017.1">
    <property type="nucleotide sequence ID" value="NZ_CANMIK010000045.1"/>
</dbReference>
<dbReference type="Proteomes" id="UP000318833">
    <property type="component" value="Unassembled WGS sequence"/>
</dbReference>
<dbReference type="Pfam" id="PF04616">
    <property type="entry name" value="Glyco_hydro_43"/>
    <property type="match status" value="1"/>
</dbReference>
<dbReference type="PROSITE" id="PS51257">
    <property type="entry name" value="PROKAR_LIPOPROTEIN"/>
    <property type="match status" value="1"/>
</dbReference>
<feature type="compositionally biased region" description="Basic and acidic residues" evidence="6">
    <location>
        <begin position="415"/>
        <end position="429"/>
    </location>
</feature>
<comment type="similarity">
    <text evidence="2 5">Belongs to the glycosyl hydrolase 43 family.</text>
</comment>
<evidence type="ECO:0000256" key="3">
    <source>
        <dbReference type="ARBA" id="ARBA00022801"/>
    </source>
</evidence>
<feature type="region of interest" description="Disordered" evidence="6">
    <location>
        <begin position="409"/>
        <end position="429"/>
    </location>
</feature>
<dbReference type="OrthoDB" id="1016412at2"/>
<keyword evidence="3 5" id="KW-0378">Hydrolase</keyword>
<accession>A0A554VNA4</accession>
<feature type="chain" id="PRO_5021979665" evidence="7">
    <location>
        <begin position="25"/>
        <end position="429"/>
    </location>
</feature>
<evidence type="ECO:0000256" key="4">
    <source>
        <dbReference type="ARBA" id="ARBA00023295"/>
    </source>
</evidence>
<dbReference type="GO" id="GO:0004553">
    <property type="term" value="F:hydrolase activity, hydrolyzing O-glycosyl compounds"/>
    <property type="evidence" value="ECO:0007669"/>
    <property type="project" value="InterPro"/>
</dbReference>
<evidence type="ECO:0000256" key="5">
    <source>
        <dbReference type="RuleBase" id="RU361187"/>
    </source>
</evidence>
<keyword evidence="4 5" id="KW-0326">Glycosidase</keyword>
<dbReference type="Gene3D" id="2.115.10.20">
    <property type="entry name" value="Glycosyl hydrolase domain, family 43"/>
    <property type="match status" value="1"/>
</dbReference>
<dbReference type="InterPro" id="IPR006710">
    <property type="entry name" value="Glyco_hydro_43"/>
</dbReference>
<dbReference type="GO" id="GO:0005975">
    <property type="term" value="P:carbohydrate metabolic process"/>
    <property type="evidence" value="ECO:0007669"/>
    <property type="project" value="InterPro"/>
</dbReference>
<keyword evidence="9" id="KW-1185">Reference proteome</keyword>
<dbReference type="PANTHER" id="PTHR43301">
    <property type="entry name" value="ARABINAN ENDO-1,5-ALPHA-L-ARABINOSIDASE"/>
    <property type="match status" value="1"/>
</dbReference>
<keyword evidence="7" id="KW-0732">Signal</keyword>
<dbReference type="CDD" id="cd08992">
    <property type="entry name" value="GH117"/>
    <property type="match status" value="1"/>
</dbReference>
<name>A0A554VNA4_9FLAO</name>
<comment type="caution">
    <text evidence="8">The sequence shown here is derived from an EMBL/GenBank/DDBJ whole genome shotgun (WGS) entry which is preliminary data.</text>
</comment>
<evidence type="ECO:0000256" key="6">
    <source>
        <dbReference type="SAM" id="MobiDB-lite"/>
    </source>
</evidence>
<dbReference type="PANTHER" id="PTHR43301:SF3">
    <property type="entry name" value="ARABINAN ENDO-1,5-ALPHA-L-ARABINOSIDASE A-RELATED"/>
    <property type="match status" value="1"/>
</dbReference>
<gene>
    <name evidence="8" type="ORF">FOF46_07460</name>
</gene>
<dbReference type="InterPro" id="IPR050727">
    <property type="entry name" value="GH43_arabinanases"/>
</dbReference>
<evidence type="ECO:0000313" key="9">
    <source>
        <dbReference type="Proteomes" id="UP000318833"/>
    </source>
</evidence>
<evidence type="ECO:0000256" key="7">
    <source>
        <dbReference type="SAM" id="SignalP"/>
    </source>
</evidence>
<dbReference type="EMBL" id="VLNR01000011">
    <property type="protein sequence ID" value="TSE09843.1"/>
    <property type="molecule type" value="Genomic_DNA"/>
</dbReference>
<protein>
    <submittedName>
        <fullName evidence="8">Family 43 glycosylhydrolase</fullName>
    </submittedName>
</protein>
<dbReference type="Gene3D" id="1.10.8.360">
    <property type="entry name" value="3,6-anhydro-alpha-l-galactosidase"/>
    <property type="match status" value="1"/>
</dbReference>
<feature type="signal peptide" evidence="7">
    <location>
        <begin position="1"/>
        <end position="24"/>
    </location>
</feature>